<keyword evidence="1" id="KW-0418">Kinase</keyword>
<feature type="domain" description="Histidine kinase/HSP90-like ATPase" evidence="2">
    <location>
        <begin position="31"/>
        <end position="141"/>
    </location>
</feature>
<dbReference type="SUPFAM" id="SSF55874">
    <property type="entry name" value="ATPase domain of HSP90 chaperone/DNA topoisomerase II/histidine kinase"/>
    <property type="match status" value="1"/>
</dbReference>
<evidence type="ECO:0000259" key="2">
    <source>
        <dbReference type="Pfam" id="PF13581"/>
    </source>
</evidence>
<dbReference type="PANTHER" id="PTHR35526:SF3">
    <property type="entry name" value="ANTI-SIGMA-F FACTOR RSBW"/>
    <property type="match status" value="1"/>
</dbReference>
<dbReference type="PANTHER" id="PTHR35526">
    <property type="entry name" value="ANTI-SIGMA-F FACTOR RSBW-RELATED"/>
    <property type="match status" value="1"/>
</dbReference>
<dbReference type="CDD" id="cd16936">
    <property type="entry name" value="HATPase_RsbW-like"/>
    <property type="match status" value="1"/>
</dbReference>
<keyword evidence="4" id="KW-1185">Reference proteome</keyword>
<evidence type="ECO:0000256" key="1">
    <source>
        <dbReference type="ARBA" id="ARBA00022527"/>
    </source>
</evidence>
<sequence length="146" mass="15543">MPAERDGADEEAGMLNTLSIEQTWQFDGALGDVAEARQGAAAFLHGLERLQAPRAPDALDDVLLVVTELALNAFTFAPGPFTLQLRAVADSVHVAVTDTNPAVPRPRPFDLEGRGGIGWHLIGALAEQTVTVPGPEGKTVHVFLPW</sequence>
<proteinExistence type="predicted"/>
<protein>
    <submittedName>
        <fullName evidence="3">ATP-binding protein</fullName>
    </submittedName>
</protein>
<dbReference type="InterPro" id="IPR003594">
    <property type="entry name" value="HATPase_dom"/>
</dbReference>
<dbReference type="GO" id="GO:0005524">
    <property type="term" value="F:ATP binding"/>
    <property type="evidence" value="ECO:0007669"/>
    <property type="project" value="UniProtKB-KW"/>
</dbReference>
<evidence type="ECO:0000313" key="3">
    <source>
        <dbReference type="EMBL" id="UUS33624.1"/>
    </source>
</evidence>
<dbReference type="Pfam" id="PF13581">
    <property type="entry name" value="HATPase_c_2"/>
    <property type="match status" value="1"/>
</dbReference>
<keyword evidence="1" id="KW-0723">Serine/threonine-protein kinase</keyword>
<dbReference type="Gene3D" id="3.30.565.10">
    <property type="entry name" value="Histidine kinase-like ATPase, C-terminal domain"/>
    <property type="match status" value="1"/>
</dbReference>
<name>A0ABY5NC95_9ACTN</name>
<dbReference type="InterPro" id="IPR050267">
    <property type="entry name" value="Anti-sigma-factor_SerPK"/>
</dbReference>
<keyword evidence="3" id="KW-0547">Nucleotide-binding</keyword>
<gene>
    <name evidence="3" type="ORF">NRO40_24220</name>
</gene>
<organism evidence="3 4">
    <name type="scientific">Streptomyces changanensis</name>
    <dbReference type="NCBI Taxonomy" id="2964669"/>
    <lineage>
        <taxon>Bacteria</taxon>
        <taxon>Bacillati</taxon>
        <taxon>Actinomycetota</taxon>
        <taxon>Actinomycetes</taxon>
        <taxon>Kitasatosporales</taxon>
        <taxon>Streptomycetaceae</taxon>
        <taxon>Streptomyces</taxon>
    </lineage>
</organism>
<dbReference type="EMBL" id="CP102332">
    <property type="protein sequence ID" value="UUS33624.1"/>
    <property type="molecule type" value="Genomic_DNA"/>
</dbReference>
<keyword evidence="3" id="KW-0067">ATP-binding</keyword>
<dbReference type="InterPro" id="IPR036890">
    <property type="entry name" value="HATPase_C_sf"/>
</dbReference>
<evidence type="ECO:0000313" key="4">
    <source>
        <dbReference type="Proteomes" id="UP001060150"/>
    </source>
</evidence>
<keyword evidence="1" id="KW-0808">Transferase</keyword>
<accession>A0ABY5NC95</accession>
<dbReference type="RefSeq" id="WP_079046760.1">
    <property type="nucleotide sequence ID" value="NZ_CP102332.1"/>
</dbReference>
<dbReference type="Proteomes" id="UP001060150">
    <property type="component" value="Chromosome"/>
</dbReference>
<reference evidence="3" key="1">
    <citation type="submission" date="2022-08" db="EMBL/GenBank/DDBJ databases">
        <title>Streptomyces changanensis sp. nov., an actinomycete isolated from soil.</title>
        <authorList>
            <person name="Wu H."/>
            <person name="Han L."/>
        </authorList>
    </citation>
    <scope>NUCLEOTIDE SEQUENCE</scope>
    <source>
        <strain evidence="3">HL-66</strain>
    </source>
</reference>